<keyword evidence="2" id="KW-1185">Reference proteome</keyword>
<comment type="caution">
    <text evidence="1">The sequence shown here is derived from an EMBL/GenBank/DDBJ whole genome shotgun (WGS) entry which is preliminary data.</text>
</comment>
<dbReference type="EMBL" id="CALTRL010002292">
    <property type="protein sequence ID" value="CAH7675297.1"/>
    <property type="molecule type" value="Genomic_DNA"/>
</dbReference>
<evidence type="ECO:0000313" key="1">
    <source>
        <dbReference type="EMBL" id="CAH7675297.1"/>
    </source>
</evidence>
<gene>
    <name evidence="1" type="ORF">PPACK8108_LOCUS10280</name>
</gene>
<reference evidence="1" key="1">
    <citation type="submission" date="2022-06" db="EMBL/GenBank/DDBJ databases">
        <authorList>
            <consortium name="SYNGENTA / RWTH Aachen University"/>
        </authorList>
    </citation>
    <scope>NUCLEOTIDE SEQUENCE</scope>
</reference>
<accession>A0AAV0AY28</accession>
<name>A0AAV0AY28_PHAPC</name>
<dbReference type="AlphaFoldDB" id="A0AAV0AY28"/>
<dbReference type="Proteomes" id="UP001153365">
    <property type="component" value="Unassembled WGS sequence"/>
</dbReference>
<proteinExistence type="predicted"/>
<sequence>MELTLRPLMAHTTSLLLGIPWIPPFLSLIIPFLSPTNPCQYPVLSGVVLQQYSSPPRLYFGGVVPSKCTQITSF</sequence>
<evidence type="ECO:0000313" key="2">
    <source>
        <dbReference type="Proteomes" id="UP001153365"/>
    </source>
</evidence>
<organism evidence="1 2">
    <name type="scientific">Phakopsora pachyrhizi</name>
    <name type="common">Asian soybean rust disease fungus</name>
    <dbReference type="NCBI Taxonomy" id="170000"/>
    <lineage>
        <taxon>Eukaryota</taxon>
        <taxon>Fungi</taxon>
        <taxon>Dikarya</taxon>
        <taxon>Basidiomycota</taxon>
        <taxon>Pucciniomycotina</taxon>
        <taxon>Pucciniomycetes</taxon>
        <taxon>Pucciniales</taxon>
        <taxon>Phakopsoraceae</taxon>
        <taxon>Phakopsora</taxon>
    </lineage>
</organism>
<protein>
    <submittedName>
        <fullName evidence="1">Uncharacterized protein</fullName>
    </submittedName>
</protein>